<dbReference type="SUPFAM" id="SSF52075">
    <property type="entry name" value="Outer arm dynein light chain 1"/>
    <property type="match status" value="1"/>
</dbReference>
<name>B3MMB5_DROAN</name>
<evidence type="ECO:0000256" key="4">
    <source>
        <dbReference type="ARBA" id="ARBA00022614"/>
    </source>
</evidence>
<feature type="region of interest" description="Disordered" evidence="12">
    <location>
        <begin position="951"/>
        <end position="1032"/>
    </location>
</feature>
<evidence type="ECO:0000256" key="7">
    <source>
        <dbReference type="ARBA" id="ARBA00023273"/>
    </source>
</evidence>
<dbReference type="GO" id="GO:0005930">
    <property type="term" value="C:axoneme"/>
    <property type="evidence" value="ECO:0007669"/>
    <property type="project" value="TreeGrafter"/>
</dbReference>
<keyword evidence="4" id="KW-0433">Leucine-rich repeat</keyword>
<dbReference type="InterPro" id="IPR032675">
    <property type="entry name" value="LRR_dom_sf"/>
</dbReference>
<evidence type="ECO:0000256" key="1">
    <source>
        <dbReference type="ARBA" id="ARBA00003843"/>
    </source>
</evidence>
<keyword evidence="6" id="KW-0969">Cilium</keyword>
<feature type="coiled-coil region" evidence="11">
    <location>
        <begin position="1120"/>
        <end position="1147"/>
    </location>
</feature>
<feature type="compositionally biased region" description="Basic and acidic residues" evidence="12">
    <location>
        <begin position="404"/>
        <end position="459"/>
    </location>
</feature>
<keyword evidence="11" id="KW-0175">Coiled coil</keyword>
<sequence length="1520" mass="173054">MSQGSGTVAGRREVTGLNRMTSKGLKELCKRHKLYQTPRLNDVLYLHYQGYQSIECLEEYTELKCLWLECNAISEIQGLEKLNKLNCLFLQNNLITKIENLAPCPGLDTINLSSNHIRKIENIGSDILPVLNTLNIASNYLKDAESLSDLVQCKTLSVLDLSNNRIDDILIVKIFEQMPNLKVLVLQGNPVVSRLPQYRKTLILACKELTYLDSRPVFPRDRACAEAWKRDGYEGERKENNRWNRAERRKIRDSVNSTIRMRNKHKPADQQDPLLRSSDSEDEQKALKSAEDCRKKCELENNTVDDLWGQVSGPPSSKNNSSCSSADDNESVGSQADYIAEQISNRRPLEGRPKNLYDTPSSDTEIIKKPEEKVQQEETEHSDNDQVEPQEVTTKGKRIMITEGKLDALEDDKKADEEIKDDDVKETPEADNKTEPLDNTKDNEKALNSDSEHDPKDLMETCQALRTLSQTQDQNRQETAQDIRNRLVEEMMACYKPEGPDNSGVSLEELLDNESIDESSEFDIEQKIGNNVNGSTNKRLEDISLFSTVKTREQMDLEEDCAMANEKCSHDLEEMGMHMEEDLQELRKSSEPLCGLMDDSIDQSDTETDEEALKVHLEAKSPVLTEKMNECRKQLITRMESKPEDAKLPTQEETQDASKLLEESEREQLFAKILDNSTDDVPTRVFGAGHDIPAKNWSKEELKLQLPRKELKNPNKEGNVFKNPITNMTSLDAAERICAEMHQKMAAEEEELRKLLQELEDETNEMYNIETTVEYQEEVIVEDSELKSICTSLLDELIGELIAEEPKTKNFEFGVIESDEEFSYSAEPKLEKLVPPELEDPARGKSIRECPDTFSDFVSSMVDPSTPTLLGRKHTSGVEKIRAAQELLKSKNLEEFNKDTAESLDSRINMENEKRKRHVANSAARCFAQRDKYDDTLEVVENRLMVVKKDTGELEELPPPPPLISDSESDDYDTAEEEKSLEAYLKRPWTTPYQPKPRKSEEHLVLEALQRAGLDPQSEQYADEEKENDPESEFHSLEAMTTFGTLDTEFFQKLDLQKIPNNEEAEAAVECMRSYNELKACMKSGSREVQFTNEETEMLQTILTKDDAEASKVKPVDPKVEEEDELLKKMVIRMKEYEERERQLQLIPPAPSAKDTSTEMGAISLSVGRSKIFEQKSQVDVSDEEDPEDKDKTFNELKEETVVNTKIKISDEASGDHVIEESKPKPRHNNDIDDDGQSDAPTDYESGEEVAMVEPPKLPESVLKSFYSEEFKADLKMVQEREEATRRNLYSLHEKNMQISLNSPSSHEIDENASRSEIEQKICPAELARIKASEAAKAKWAIISKRLHKFLDPEDIARLDKQPFGESDECDDEEDFQLFEIVDEQNEQEQDDVVGEDEKETDPVEAIIEEKNPKEGKDPSTESEKQDDTNQDNTDTPLASGSEAINVESNGSETTNLESNDKKPFIIDYFEAPEENHTEDDPIYEESVKTQEIECSLEILDDDGEVVIKEIGVSAQVTFK</sequence>
<feature type="region of interest" description="Disordered" evidence="12">
    <location>
        <begin position="638"/>
        <end position="664"/>
    </location>
</feature>
<proteinExistence type="inferred from homology"/>
<dbReference type="GO" id="GO:0045202">
    <property type="term" value="C:synapse"/>
    <property type="evidence" value="ECO:0007669"/>
    <property type="project" value="GOC"/>
</dbReference>
<comment type="function">
    <text evidence="1">Cilium-specific protein required for cilia structures.</text>
</comment>
<keyword evidence="14" id="KW-1185">Reference proteome</keyword>
<dbReference type="FunCoup" id="B3MMB5">
    <property type="interactions" value="1"/>
</dbReference>
<feature type="compositionally biased region" description="Acidic residues" evidence="12">
    <location>
        <begin position="1021"/>
        <end position="1031"/>
    </location>
</feature>
<evidence type="ECO:0000313" key="13">
    <source>
        <dbReference type="EMBL" id="EDV31875.2"/>
    </source>
</evidence>
<dbReference type="OrthoDB" id="1904536at2759"/>
<comment type="subcellular location">
    <subcellularLocation>
        <location evidence="2">Cell projection</location>
        <location evidence="2">Cilium</location>
    </subcellularLocation>
</comment>
<evidence type="ECO:0000256" key="2">
    <source>
        <dbReference type="ARBA" id="ARBA00004138"/>
    </source>
</evidence>
<dbReference type="Pfam" id="PF14580">
    <property type="entry name" value="LRR_9"/>
    <property type="match status" value="1"/>
</dbReference>
<dbReference type="InParanoid" id="B3MMB5"/>
<dbReference type="FunFam" id="3.80.10.10:FF:000331">
    <property type="entry name" value="Dynein assembly factor 1, axonemal homolog"/>
    <property type="match status" value="1"/>
</dbReference>
<evidence type="ECO:0000256" key="5">
    <source>
        <dbReference type="ARBA" id="ARBA00022737"/>
    </source>
</evidence>
<feature type="region of interest" description="Disordered" evidence="12">
    <location>
        <begin position="1362"/>
        <end position="1463"/>
    </location>
</feature>
<dbReference type="PROSITE" id="PS51450">
    <property type="entry name" value="LRR"/>
    <property type="match status" value="4"/>
</dbReference>
<accession>B3MMB5</accession>
<feature type="compositionally biased region" description="Basic and acidic residues" evidence="12">
    <location>
        <begin position="365"/>
        <end position="384"/>
    </location>
</feature>
<dbReference type="GO" id="GO:0035082">
    <property type="term" value="P:axoneme assembly"/>
    <property type="evidence" value="ECO:0007669"/>
    <property type="project" value="TreeGrafter"/>
</dbReference>
<evidence type="ECO:0000256" key="3">
    <source>
        <dbReference type="ARBA" id="ARBA00006453"/>
    </source>
</evidence>
<dbReference type="Proteomes" id="UP000007801">
    <property type="component" value="Unassembled WGS sequence"/>
</dbReference>
<feature type="compositionally biased region" description="Basic and acidic residues" evidence="12">
    <location>
        <begin position="1408"/>
        <end position="1428"/>
    </location>
</feature>
<feature type="region of interest" description="Disordered" evidence="12">
    <location>
        <begin position="254"/>
        <end position="291"/>
    </location>
</feature>
<dbReference type="InterPro" id="IPR050576">
    <property type="entry name" value="Cilia_flagella_integrity"/>
</dbReference>
<dbReference type="STRING" id="7217.B3MMB5"/>
<evidence type="ECO:0000256" key="10">
    <source>
        <dbReference type="ARBA" id="ARBA00031862"/>
    </source>
</evidence>
<keyword evidence="5" id="KW-0677">Repeat</keyword>
<feature type="compositionally biased region" description="Basic and acidic residues" evidence="12">
    <location>
        <begin position="1208"/>
        <end position="1231"/>
    </location>
</feature>
<dbReference type="Gene3D" id="3.80.10.10">
    <property type="entry name" value="Ribonuclease Inhibitor"/>
    <property type="match status" value="2"/>
</dbReference>
<feature type="compositionally biased region" description="Acidic residues" evidence="12">
    <location>
        <begin position="967"/>
        <end position="976"/>
    </location>
</feature>
<evidence type="ECO:0000256" key="12">
    <source>
        <dbReference type="SAM" id="MobiDB-lite"/>
    </source>
</evidence>
<gene>
    <name evidence="13" type="primary">Dana\GF14329</name>
    <name evidence="13" type="synonym">dana_GLEANR_15091</name>
    <name evidence="13" type="ORF">GF14329</name>
</gene>
<dbReference type="eggNOG" id="KOG0531">
    <property type="taxonomic scope" value="Eukaryota"/>
</dbReference>
<evidence type="ECO:0000313" key="14">
    <source>
        <dbReference type="Proteomes" id="UP000007801"/>
    </source>
</evidence>
<dbReference type="GO" id="GO:0070840">
    <property type="term" value="F:dynein complex binding"/>
    <property type="evidence" value="ECO:0007669"/>
    <property type="project" value="TreeGrafter"/>
</dbReference>
<dbReference type="GO" id="GO:0007268">
    <property type="term" value="P:chemical synaptic transmission"/>
    <property type="evidence" value="ECO:0007669"/>
    <property type="project" value="EnsemblMetazoa"/>
</dbReference>
<feature type="compositionally biased region" description="Acidic residues" evidence="12">
    <location>
        <begin position="1366"/>
        <end position="1400"/>
    </location>
</feature>
<keyword evidence="7" id="KW-0966">Cell projection</keyword>
<evidence type="ECO:0000256" key="6">
    <source>
        <dbReference type="ARBA" id="ARBA00023069"/>
    </source>
</evidence>
<protein>
    <recommendedName>
        <fullName evidence="8">Dynein axonemal assembly factor 1 homolog</fullName>
    </recommendedName>
    <alternativeName>
        <fullName evidence="10">Defective transmitter-recycling protein</fullName>
    </alternativeName>
    <alternativeName>
        <fullName evidence="9">Leucine-rich repeat-containing protein 50 homolog</fullName>
    </alternativeName>
</protein>
<dbReference type="PANTHER" id="PTHR45973">
    <property type="entry name" value="PROTEIN PHOSPHATASE 1 REGULATORY SUBUNIT SDS22-RELATED"/>
    <property type="match status" value="1"/>
</dbReference>
<feature type="region of interest" description="Disordered" evidence="12">
    <location>
        <begin position="517"/>
        <end position="536"/>
    </location>
</feature>
<reference evidence="13 14" key="1">
    <citation type="journal article" date="2007" name="Nature">
        <title>Evolution of genes and genomes on the Drosophila phylogeny.</title>
        <authorList>
            <consortium name="Drosophila 12 Genomes Consortium"/>
            <person name="Clark A.G."/>
            <person name="Eisen M.B."/>
            <person name="Smith D.R."/>
            <person name="Bergman C.M."/>
            <person name="Oliver B."/>
            <person name="Markow T.A."/>
            <person name="Kaufman T.C."/>
            <person name="Kellis M."/>
            <person name="Gelbart W."/>
            <person name="Iyer V.N."/>
            <person name="Pollard D.A."/>
            <person name="Sackton T.B."/>
            <person name="Larracuente A.M."/>
            <person name="Singh N.D."/>
            <person name="Abad J.P."/>
            <person name="Abt D.N."/>
            <person name="Adryan B."/>
            <person name="Aguade M."/>
            <person name="Akashi H."/>
            <person name="Anderson W.W."/>
            <person name="Aquadro C.F."/>
            <person name="Ardell D.H."/>
            <person name="Arguello R."/>
            <person name="Artieri C.G."/>
            <person name="Barbash D.A."/>
            <person name="Barker D."/>
            <person name="Barsanti P."/>
            <person name="Batterham P."/>
            <person name="Batzoglou S."/>
            <person name="Begun D."/>
            <person name="Bhutkar A."/>
            <person name="Blanco E."/>
            <person name="Bosak S.A."/>
            <person name="Bradley R.K."/>
            <person name="Brand A.D."/>
            <person name="Brent M.R."/>
            <person name="Brooks A.N."/>
            <person name="Brown R.H."/>
            <person name="Butlin R.K."/>
            <person name="Caggese C."/>
            <person name="Calvi B.R."/>
            <person name="Bernardo de Carvalho A."/>
            <person name="Caspi A."/>
            <person name="Castrezana S."/>
            <person name="Celniker S.E."/>
            <person name="Chang J.L."/>
            <person name="Chapple C."/>
            <person name="Chatterji S."/>
            <person name="Chinwalla A."/>
            <person name="Civetta A."/>
            <person name="Clifton S.W."/>
            <person name="Comeron J.M."/>
            <person name="Costello J.C."/>
            <person name="Coyne J.A."/>
            <person name="Daub J."/>
            <person name="David R.G."/>
            <person name="Delcher A.L."/>
            <person name="Delehaunty K."/>
            <person name="Do C.B."/>
            <person name="Ebling H."/>
            <person name="Edwards K."/>
            <person name="Eickbush T."/>
            <person name="Evans J.D."/>
            <person name="Filipski A."/>
            <person name="Findeiss S."/>
            <person name="Freyhult E."/>
            <person name="Fulton L."/>
            <person name="Fulton R."/>
            <person name="Garcia A.C."/>
            <person name="Gardiner A."/>
            <person name="Garfield D.A."/>
            <person name="Garvin B.E."/>
            <person name="Gibson G."/>
            <person name="Gilbert D."/>
            <person name="Gnerre S."/>
            <person name="Godfrey J."/>
            <person name="Good R."/>
            <person name="Gotea V."/>
            <person name="Gravely B."/>
            <person name="Greenberg A.J."/>
            <person name="Griffiths-Jones S."/>
            <person name="Gross S."/>
            <person name="Guigo R."/>
            <person name="Gustafson E.A."/>
            <person name="Haerty W."/>
            <person name="Hahn M.W."/>
            <person name="Halligan D.L."/>
            <person name="Halpern A.L."/>
            <person name="Halter G.M."/>
            <person name="Han M.V."/>
            <person name="Heger A."/>
            <person name="Hillier L."/>
            <person name="Hinrichs A.S."/>
            <person name="Holmes I."/>
            <person name="Hoskins R.A."/>
            <person name="Hubisz M.J."/>
            <person name="Hultmark D."/>
            <person name="Huntley M.A."/>
            <person name="Jaffe D.B."/>
            <person name="Jagadeeshan S."/>
            <person name="Jeck W.R."/>
            <person name="Johnson J."/>
            <person name="Jones C.D."/>
            <person name="Jordan W.C."/>
            <person name="Karpen G.H."/>
            <person name="Kataoka E."/>
            <person name="Keightley P.D."/>
            <person name="Kheradpour P."/>
            <person name="Kirkness E.F."/>
            <person name="Koerich L.B."/>
            <person name="Kristiansen K."/>
            <person name="Kudrna D."/>
            <person name="Kulathinal R.J."/>
            <person name="Kumar S."/>
            <person name="Kwok R."/>
            <person name="Lander E."/>
            <person name="Langley C.H."/>
            <person name="Lapoint R."/>
            <person name="Lazzaro B.P."/>
            <person name="Lee S.J."/>
            <person name="Levesque L."/>
            <person name="Li R."/>
            <person name="Lin C.F."/>
            <person name="Lin M.F."/>
            <person name="Lindblad-Toh K."/>
            <person name="Llopart A."/>
            <person name="Long M."/>
            <person name="Low L."/>
            <person name="Lozovsky E."/>
            <person name="Lu J."/>
            <person name="Luo M."/>
            <person name="Machado C.A."/>
            <person name="Makalowski W."/>
            <person name="Marzo M."/>
            <person name="Matsuda M."/>
            <person name="Matzkin L."/>
            <person name="McAllister B."/>
            <person name="McBride C.S."/>
            <person name="McKernan B."/>
            <person name="McKernan K."/>
            <person name="Mendez-Lago M."/>
            <person name="Minx P."/>
            <person name="Mollenhauer M.U."/>
            <person name="Montooth K."/>
            <person name="Mount S.M."/>
            <person name="Mu X."/>
            <person name="Myers E."/>
            <person name="Negre B."/>
            <person name="Newfeld S."/>
            <person name="Nielsen R."/>
            <person name="Noor M.A."/>
            <person name="O'Grady P."/>
            <person name="Pachter L."/>
            <person name="Papaceit M."/>
            <person name="Parisi M.J."/>
            <person name="Parisi M."/>
            <person name="Parts L."/>
            <person name="Pedersen J.S."/>
            <person name="Pesole G."/>
            <person name="Phillippy A.M."/>
            <person name="Ponting C.P."/>
            <person name="Pop M."/>
            <person name="Porcelli D."/>
            <person name="Powell J.R."/>
            <person name="Prohaska S."/>
            <person name="Pruitt K."/>
            <person name="Puig M."/>
            <person name="Quesneville H."/>
            <person name="Ram K.R."/>
            <person name="Rand D."/>
            <person name="Rasmussen M.D."/>
            <person name="Reed L.K."/>
            <person name="Reenan R."/>
            <person name="Reily A."/>
            <person name="Remington K.A."/>
            <person name="Rieger T.T."/>
            <person name="Ritchie M.G."/>
            <person name="Robin C."/>
            <person name="Rogers Y.H."/>
            <person name="Rohde C."/>
            <person name="Rozas J."/>
            <person name="Rubenfield M.J."/>
            <person name="Ruiz A."/>
            <person name="Russo S."/>
            <person name="Salzberg S.L."/>
            <person name="Sanchez-Gracia A."/>
            <person name="Saranga D.J."/>
            <person name="Sato H."/>
            <person name="Schaeffer S.W."/>
            <person name="Schatz M.C."/>
            <person name="Schlenke T."/>
            <person name="Schwartz R."/>
            <person name="Segarra C."/>
            <person name="Singh R.S."/>
            <person name="Sirot L."/>
            <person name="Sirota M."/>
            <person name="Sisneros N.B."/>
            <person name="Smith C.D."/>
            <person name="Smith T.F."/>
            <person name="Spieth J."/>
            <person name="Stage D.E."/>
            <person name="Stark A."/>
            <person name="Stephan W."/>
            <person name="Strausberg R.L."/>
            <person name="Strempel S."/>
            <person name="Sturgill D."/>
            <person name="Sutton G."/>
            <person name="Sutton G.G."/>
            <person name="Tao W."/>
            <person name="Teichmann S."/>
            <person name="Tobari Y.N."/>
            <person name="Tomimura Y."/>
            <person name="Tsolas J.M."/>
            <person name="Valente V.L."/>
            <person name="Venter E."/>
            <person name="Venter J.C."/>
            <person name="Vicario S."/>
            <person name="Vieira F.G."/>
            <person name="Vilella A.J."/>
            <person name="Villasante A."/>
            <person name="Walenz B."/>
            <person name="Wang J."/>
            <person name="Wasserman M."/>
            <person name="Watts T."/>
            <person name="Wilson D."/>
            <person name="Wilson R.K."/>
            <person name="Wing R.A."/>
            <person name="Wolfner M.F."/>
            <person name="Wong A."/>
            <person name="Wong G.K."/>
            <person name="Wu C.I."/>
            <person name="Wu G."/>
            <person name="Yamamoto D."/>
            <person name="Yang H.P."/>
            <person name="Yang S.P."/>
            <person name="Yorke J.A."/>
            <person name="Yoshida K."/>
            <person name="Zdobnov E."/>
            <person name="Zhang P."/>
            <person name="Zhang Y."/>
            <person name="Zimin A.V."/>
            <person name="Baldwin J."/>
            <person name="Abdouelleil A."/>
            <person name="Abdulkadir J."/>
            <person name="Abebe A."/>
            <person name="Abera B."/>
            <person name="Abreu J."/>
            <person name="Acer S.C."/>
            <person name="Aftuck L."/>
            <person name="Alexander A."/>
            <person name="An P."/>
            <person name="Anderson E."/>
            <person name="Anderson S."/>
            <person name="Arachi H."/>
            <person name="Azer M."/>
            <person name="Bachantsang P."/>
            <person name="Barry A."/>
            <person name="Bayul T."/>
            <person name="Berlin A."/>
            <person name="Bessette D."/>
            <person name="Bloom T."/>
            <person name="Blye J."/>
            <person name="Boguslavskiy L."/>
            <person name="Bonnet C."/>
            <person name="Boukhgalter B."/>
            <person name="Bourzgui I."/>
            <person name="Brown A."/>
            <person name="Cahill P."/>
            <person name="Channer S."/>
            <person name="Cheshatsang Y."/>
            <person name="Chuda L."/>
            <person name="Citroen M."/>
            <person name="Collymore A."/>
            <person name="Cooke P."/>
            <person name="Costello M."/>
            <person name="D'Aco K."/>
            <person name="Daza R."/>
            <person name="De Haan G."/>
            <person name="DeGray S."/>
            <person name="DeMaso C."/>
            <person name="Dhargay N."/>
            <person name="Dooley K."/>
            <person name="Dooley E."/>
            <person name="Doricent M."/>
            <person name="Dorje P."/>
            <person name="Dorjee K."/>
            <person name="Dupes A."/>
            <person name="Elong R."/>
            <person name="Falk J."/>
            <person name="Farina A."/>
            <person name="Faro S."/>
            <person name="Ferguson D."/>
            <person name="Fisher S."/>
            <person name="Foley C.D."/>
            <person name="Franke A."/>
            <person name="Friedrich D."/>
            <person name="Gadbois L."/>
            <person name="Gearin G."/>
            <person name="Gearin C.R."/>
            <person name="Giannoukos G."/>
            <person name="Goode T."/>
            <person name="Graham J."/>
            <person name="Grandbois E."/>
            <person name="Grewal S."/>
            <person name="Gyaltsen K."/>
            <person name="Hafez N."/>
            <person name="Hagos B."/>
            <person name="Hall J."/>
            <person name="Henson C."/>
            <person name="Hollinger A."/>
            <person name="Honan T."/>
            <person name="Huard M.D."/>
            <person name="Hughes L."/>
            <person name="Hurhula B."/>
            <person name="Husby M.E."/>
            <person name="Kamat A."/>
            <person name="Kanga B."/>
            <person name="Kashin S."/>
            <person name="Khazanovich D."/>
            <person name="Kisner P."/>
            <person name="Lance K."/>
            <person name="Lara M."/>
            <person name="Lee W."/>
            <person name="Lennon N."/>
            <person name="Letendre F."/>
            <person name="LeVine R."/>
            <person name="Lipovsky A."/>
            <person name="Liu X."/>
            <person name="Liu J."/>
            <person name="Liu S."/>
            <person name="Lokyitsang T."/>
            <person name="Lokyitsang Y."/>
            <person name="Lubonja R."/>
            <person name="Lui A."/>
            <person name="MacDonald P."/>
            <person name="Magnisalis V."/>
            <person name="Maru K."/>
            <person name="Matthews C."/>
            <person name="McCusker W."/>
            <person name="McDonough S."/>
            <person name="Mehta T."/>
            <person name="Meldrim J."/>
            <person name="Meneus L."/>
            <person name="Mihai O."/>
            <person name="Mihalev A."/>
            <person name="Mihova T."/>
            <person name="Mittelman R."/>
            <person name="Mlenga V."/>
            <person name="Montmayeur A."/>
            <person name="Mulrain L."/>
            <person name="Navidi A."/>
            <person name="Naylor J."/>
            <person name="Negash T."/>
            <person name="Nguyen T."/>
            <person name="Nguyen N."/>
            <person name="Nicol R."/>
            <person name="Norbu C."/>
            <person name="Norbu N."/>
            <person name="Novod N."/>
            <person name="O'Neill B."/>
            <person name="Osman S."/>
            <person name="Markiewicz E."/>
            <person name="Oyono O.L."/>
            <person name="Patti C."/>
            <person name="Phunkhang P."/>
            <person name="Pierre F."/>
            <person name="Priest M."/>
            <person name="Raghuraman S."/>
            <person name="Rege F."/>
            <person name="Reyes R."/>
            <person name="Rise C."/>
            <person name="Rogov P."/>
            <person name="Ross K."/>
            <person name="Ryan E."/>
            <person name="Settipalli S."/>
            <person name="Shea T."/>
            <person name="Sherpa N."/>
            <person name="Shi L."/>
            <person name="Shih D."/>
            <person name="Sparrow T."/>
            <person name="Spaulding J."/>
            <person name="Stalker J."/>
            <person name="Stange-Thomann N."/>
            <person name="Stavropoulos S."/>
            <person name="Stone C."/>
            <person name="Strader C."/>
            <person name="Tesfaye S."/>
            <person name="Thomson T."/>
            <person name="Thoulutsang Y."/>
            <person name="Thoulutsang D."/>
            <person name="Topham K."/>
            <person name="Topping I."/>
            <person name="Tsamla T."/>
            <person name="Vassiliev H."/>
            <person name="Vo A."/>
            <person name="Wangchuk T."/>
            <person name="Wangdi T."/>
            <person name="Weiand M."/>
            <person name="Wilkinson J."/>
            <person name="Wilson A."/>
            <person name="Yadav S."/>
            <person name="Young G."/>
            <person name="Yu Q."/>
            <person name="Zembek L."/>
            <person name="Zhong D."/>
            <person name="Zimmer A."/>
            <person name="Zwirko Z."/>
            <person name="Jaffe D.B."/>
            <person name="Alvarez P."/>
            <person name="Brockman W."/>
            <person name="Butler J."/>
            <person name="Chin C."/>
            <person name="Gnerre S."/>
            <person name="Grabherr M."/>
            <person name="Kleber M."/>
            <person name="Mauceli E."/>
            <person name="MacCallum I."/>
        </authorList>
    </citation>
    <scope>NUCLEOTIDE SEQUENCE [LARGE SCALE GENOMIC DNA]</scope>
    <source>
        <strain evidence="14">Tucson 14024-0371.13</strain>
    </source>
</reference>
<dbReference type="InterPro" id="IPR001611">
    <property type="entry name" value="Leu-rich_rpt"/>
</dbReference>
<feature type="region of interest" description="Disordered" evidence="12">
    <location>
        <begin position="1174"/>
        <end position="1257"/>
    </location>
</feature>
<feature type="coiled-coil region" evidence="11">
    <location>
        <begin position="731"/>
        <end position="772"/>
    </location>
</feature>
<evidence type="ECO:0000256" key="11">
    <source>
        <dbReference type="SAM" id="Coils"/>
    </source>
</evidence>
<dbReference type="SMART" id="SM00365">
    <property type="entry name" value="LRR_SD22"/>
    <property type="match status" value="3"/>
</dbReference>
<dbReference type="FunFam" id="3.80.10.10:FF:000166">
    <property type="entry name" value="Dynein assembly factor 1, axonemal"/>
    <property type="match status" value="1"/>
</dbReference>
<evidence type="ECO:0000256" key="8">
    <source>
        <dbReference type="ARBA" id="ARBA00024433"/>
    </source>
</evidence>
<dbReference type="KEGG" id="dan:6497156"/>
<organism evidence="13 14">
    <name type="scientific">Drosophila ananassae</name>
    <name type="common">Fruit fly</name>
    <dbReference type="NCBI Taxonomy" id="7217"/>
    <lineage>
        <taxon>Eukaryota</taxon>
        <taxon>Metazoa</taxon>
        <taxon>Ecdysozoa</taxon>
        <taxon>Arthropoda</taxon>
        <taxon>Hexapoda</taxon>
        <taxon>Insecta</taxon>
        <taxon>Pterygota</taxon>
        <taxon>Neoptera</taxon>
        <taxon>Endopterygota</taxon>
        <taxon>Diptera</taxon>
        <taxon>Brachycera</taxon>
        <taxon>Muscomorpha</taxon>
        <taxon>Ephydroidea</taxon>
        <taxon>Drosophilidae</taxon>
        <taxon>Drosophila</taxon>
        <taxon>Sophophora</taxon>
    </lineage>
</organism>
<dbReference type="PANTHER" id="PTHR45973:SF9">
    <property type="entry name" value="LEUCINE-RICH REPEAT-CONTAINING PROTEIN 46"/>
    <property type="match status" value="1"/>
</dbReference>
<comment type="similarity">
    <text evidence="3">Belongs to the DNAAF1 family.</text>
</comment>
<feature type="region of interest" description="Disordered" evidence="12">
    <location>
        <begin position="306"/>
        <end position="459"/>
    </location>
</feature>
<feature type="compositionally biased region" description="Polar residues" evidence="12">
    <location>
        <begin position="1447"/>
        <end position="1458"/>
    </location>
</feature>
<dbReference type="EMBL" id="CH902620">
    <property type="protein sequence ID" value="EDV31875.2"/>
    <property type="molecule type" value="Genomic_DNA"/>
</dbReference>
<feature type="compositionally biased region" description="Low complexity" evidence="12">
    <location>
        <begin position="312"/>
        <end position="326"/>
    </location>
</feature>
<feature type="compositionally biased region" description="Basic and acidic residues" evidence="12">
    <location>
        <begin position="1189"/>
        <end position="1201"/>
    </location>
</feature>
<feature type="compositionally biased region" description="Basic and acidic residues" evidence="12">
    <location>
        <begin position="638"/>
        <end position="647"/>
    </location>
</feature>
<evidence type="ECO:0000256" key="9">
    <source>
        <dbReference type="ARBA" id="ARBA00030843"/>
    </source>
</evidence>
<dbReference type="HOGENOM" id="CLU_040741_0_1_1"/>